<organism evidence="1 2">
    <name type="scientific">Prevotella dentalis (strain ATCC 49559 / DSM 3688 / JCM 13448 / NCTC 12043 / ES 2772)</name>
    <name type="common">Mitsuokella dentalis</name>
    <dbReference type="NCBI Taxonomy" id="908937"/>
    <lineage>
        <taxon>Bacteria</taxon>
        <taxon>Pseudomonadati</taxon>
        <taxon>Bacteroidota</taxon>
        <taxon>Bacteroidia</taxon>
        <taxon>Bacteroidales</taxon>
        <taxon>Prevotellaceae</taxon>
        <taxon>Prevotella</taxon>
    </lineage>
</organism>
<gene>
    <name evidence="1" type="ordered locus">Prede_2478</name>
</gene>
<name>L0JEK8_PREDD</name>
<evidence type="ECO:0000313" key="1">
    <source>
        <dbReference type="EMBL" id="AGB29724.1"/>
    </source>
</evidence>
<keyword evidence="2" id="KW-1185">Reference proteome</keyword>
<accession>L0JEK8</accession>
<reference evidence="1" key="1">
    <citation type="submission" date="2012-02" db="EMBL/GenBank/DDBJ databases">
        <title>Complete sequence of chromosome 2 of Prevotella dentalis DSM 3688.</title>
        <authorList>
            <consortium name="US DOE Joint Genome Institute (JGI-PGF)"/>
            <person name="Lucas S."/>
            <person name="Copeland A."/>
            <person name="Lapidus A."/>
            <person name="Glavina del Rio T."/>
            <person name="Dalin E."/>
            <person name="Tice H."/>
            <person name="Bruce D."/>
            <person name="Goodwin L."/>
            <person name="Pitluck S."/>
            <person name="Peters L."/>
            <person name="Mikhailova N."/>
            <person name="Chertkov O."/>
            <person name="Kyrpides N."/>
            <person name="Mavromatis K."/>
            <person name="Ivanova N."/>
            <person name="Brettin T."/>
            <person name="Detter J.C."/>
            <person name="Han C."/>
            <person name="Larimer F."/>
            <person name="Land M."/>
            <person name="Hauser L."/>
            <person name="Markowitz V."/>
            <person name="Cheng J.-F."/>
            <person name="Hugenholtz P."/>
            <person name="Woyke T."/>
            <person name="Wu D."/>
            <person name="Gronow S."/>
            <person name="Wellnitz S."/>
            <person name="Brambilla E."/>
            <person name="Klenk H.-P."/>
            <person name="Eisen J.A."/>
        </authorList>
    </citation>
    <scope>NUCLEOTIDE SEQUENCE [LARGE SCALE GENOMIC DNA]</scope>
    <source>
        <strain evidence="1">DSM 3688</strain>
    </source>
</reference>
<dbReference type="Proteomes" id="UP000010862">
    <property type="component" value="Chromosome 2"/>
</dbReference>
<dbReference type="HOGENOM" id="CLU_3357703_0_0_10"/>
<dbReference type="PATRIC" id="fig|908937.9.peg.2619"/>
<dbReference type="KEGG" id="pdt:Prede_2478"/>
<sequence>MNNQEGDFITNFVRKIGADKVFKIMMHQWGLLKNKK</sequence>
<dbReference type="AlphaFoldDB" id="L0JEK8"/>
<protein>
    <submittedName>
        <fullName evidence="1">Uncharacterized protein</fullName>
    </submittedName>
</protein>
<proteinExistence type="predicted"/>
<dbReference type="EMBL" id="CP003369">
    <property type="protein sequence ID" value="AGB29724.1"/>
    <property type="molecule type" value="Genomic_DNA"/>
</dbReference>
<evidence type="ECO:0000313" key="2">
    <source>
        <dbReference type="Proteomes" id="UP000010862"/>
    </source>
</evidence>